<accession>A0A4C1W0F3</accession>
<organism evidence="1 2">
    <name type="scientific">Eumeta variegata</name>
    <name type="common">Bagworm moth</name>
    <name type="synonym">Eumeta japonica</name>
    <dbReference type="NCBI Taxonomy" id="151549"/>
    <lineage>
        <taxon>Eukaryota</taxon>
        <taxon>Metazoa</taxon>
        <taxon>Ecdysozoa</taxon>
        <taxon>Arthropoda</taxon>
        <taxon>Hexapoda</taxon>
        <taxon>Insecta</taxon>
        <taxon>Pterygota</taxon>
        <taxon>Neoptera</taxon>
        <taxon>Endopterygota</taxon>
        <taxon>Lepidoptera</taxon>
        <taxon>Glossata</taxon>
        <taxon>Ditrysia</taxon>
        <taxon>Tineoidea</taxon>
        <taxon>Psychidae</taxon>
        <taxon>Oiketicinae</taxon>
        <taxon>Eumeta</taxon>
    </lineage>
</organism>
<protein>
    <submittedName>
        <fullName evidence="1">Uncharacterized protein</fullName>
    </submittedName>
</protein>
<name>A0A4C1W0F3_EUMVA</name>
<dbReference type="EMBL" id="BGZK01000454">
    <property type="protein sequence ID" value="GBP44543.1"/>
    <property type="molecule type" value="Genomic_DNA"/>
</dbReference>
<gene>
    <name evidence="1" type="ORF">EVAR_86767_1</name>
</gene>
<dbReference type="AlphaFoldDB" id="A0A4C1W0F3"/>
<reference evidence="1 2" key="1">
    <citation type="journal article" date="2019" name="Commun. Biol.">
        <title>The bagworm genome reveals a unique fibroin gene that provides high tensile strength.</title>
        <authorList>
            <person name="Kono N."/>
            <person name="Nakamura H."/>
            <person name="Ohtoshi R."/>
            <person name="Tomita M."/>
            <person name="Numata K."/>
            <person name="Arakawa K."/>
        </authorList>
    </citation>
    <scope>NUCLEOTIDE SEQUENCE [LARGE SCALE GENOMIC DNA]</scope>
</reference>
<comment type="caution">
    <text evidence="1">The sequence shown here is derived from an EMBL/GenBank/DDBJ whole genome shotgun (WGS) entry which is preliminary data.</text>
</comment>
<proteinExistence type="predicted"/>
<evidence type="ECO:0000313" key="1">
    <source>
        <dbReference type="EMBL" id="GBP44543.1"/>
    </source>
</evidence>
<keyword evidence="2" id="KW-1185">Reference proteome</keyword>
<evidence type="ECO:0000313" key="2">
    <source>
        <dbReference type="Proteomes" id="UP000299102"/>
    </source>
</evidence>
<sequence>MQATQITVTHRYQGPAKLIQASLNTPRIAVAARHAASGFCRPSAPSAGGRINYRTRINTPPPYTLRPAPHQICSHMAVDESDDRMIEYSIL</sequence>
<dbReference type="Proteomes" id="UP000299102">
    <property type="component" value="Unassembled WGS sequence"/>
</dbReference>